<name>A0AAD8GT77_9APIA</name>
<gene>
    <name evidence="2" type="ORF">POM88_047354</name>
</gene>
<dbReference type="SMART" id="SM00256">
    <property type="entry name" value="FBOX"/>
    <property type="match status" value="1"/>
</dbReference>
<dbReference type="PANTHER" id="PTHR31672:SF13">
    <property type="entry name" value="F-BOX PROTEIN CPR30-LIKE"/>
    <property type="match status" value="1"/>
</dbReference>
<dbReference type="Proteomes" id="UP001237642">
    <property type="component" value="Unassembled WGS sequence"/>
</dbReference>
<evidence type="ECO:0000313" key="2">
    <source>
        <dbReference type="EMBL" id="KAK1354098.1"/>
    </source>
</evidence>
<dbReference type="Gene3D" id="1.20.1280.50">
    <property type="match status" value="1"/>
</dbReference>
<reference evidence="2" key="1">
    <citation type="submission" date="2023-02" db="EMBL/GenBank/DDBJ databases">
        <title>Genome of toxic invasive species Heracleum sosnowskyi carries increased number of genes despite the absence of recent whole-genome duplications.</title>
        <authorList>
            <person name="Schelkunov M."/>
            <person name="Shtratnikova V."/>
            <person name="Makarenko M."/>
            <person name="Klepikova A."/>
            <person name="Omelchenko D."/>
            <person name="Novikova G."/>
            <person name="Obukhova E."/>
            <person name="Bogdanov V."/>
            <person name="Penin A."/>
            <person name="Logacheva M."/>
        </authorList>
    </citation>
    <scope>NUCLEOTIDE SEQUENCE</scope>
    <source>
        <strain evidence="2">Hsosn_3</strain>
        <tissue evidence="2">Leaf</tissue>
    </source>
</reference>
<evidence type="ECO:0000259" key="1">
    <source>
        <dbReference type="PROSITE" id="PS50181"/>
    </source>
</evidence>
<accession>A0AAD8GT77</accession>
<dbReference type="NCBIfam" id="TIGR01640">
    <property type="entry name" value="F_box_assoc_1"/>
    <property type="match status" value="1"/>
</dbReference>
<comment type="caution">
    <text evidence="2">The sequence shown here is derived from an EMBL/GenBank/DDBJ whole genome shotgun (WGS) entry which is preliminary data.</text>
</comment>
<dbReference type="InterPro" id="IPR013187">
    <property type="entry name" value="F-box-assoc_dom_typ3"/>
</dbReference>
<reference evidence="2" key="2">
    <citation type="submission" date="2023-05" db="EMBL/GenBank/DDBJ databases">
        <authorList>
            <person name="Schelkunov M.I."/>
        </authorList>
    </citation>
    <scope>NUCLEOTIDE SEQUENCE</scope>
    <source>
        <strain evidence="2">Hsosn_3</strain>
        <tissue evidence="2">Leaf</tissue>
    </source>
</reference>
<dbReference type="SUPFAM" id="SSF81383">
    <property type="entry name" value="F-box domain"/>
    <property type="match status" value="1"/>
</dbReference>
<dbReference type="InterPro" id="IPR050796">
    <property type="entry name" value="SCF_F-box_component"/>
</dbReference>
<dbReference type="Pfam" id="PF08268">
    <property type="entry name" value="FBA_3"/>
    <property type="match status" value="1"/>
</dbReference>
<dbReference type="InterPro" id="IPR001810">
    <property type="entry name" value="F-box_dom"/>
</dbReference>
<sequence>MATTYSLPEEIIFIVLSLLPVESLVRFSLVCKSWQSIISSTQFIQTHLNNSEKKQPSSVLNCQYSDKAVYVDTREDSVKIPLPQKFDDYNVNICSCNGLVCLTGFSKYIGYIWNPSTRRIKILPAPNKRSIYFEPGVGFGFDPVSGDYKILRLVRRSDDSDSDSFPQFVIEAELYSTSTDSWKDISVPETLKRFHPFRPSKCVCTKNGVVYVEGIDVLLSFDLKNEQFGVHRYPPHSTVLRKSRIFEIDGSVAMIDRKNVKDEGSVPSLWMLEDVGGRLSWTEKFDLNIIHEKDYAVPCLNLGVGQYVALNDDGYLYYDYGSGKEVNEKFDPPRECTSIINYTESLVSLKGFEKQE</sequence>
<dbReference type="InterPro" id="IPR036047">
    <property type="entry name" value="F-box-like_dom_sf"/>
</dbReference>
<dbReference type="EMBL" id="JAUIZM010000011">
    <property type="protein sequence ID" value="KAK1354098.1"/>
    <property type="molecule type" value="Genomic_DNA"/>
</dbReference>
<dbReference type="Pfam" id="PF00646">
    <property type="entry name" value="F-box"/>
    <property type="match status" value="1"/>
</dbReference>
<protein>
    <recommendedName>
        <fullName evidence="1">F-box domain-containing protein</fullName>
    </recommendedName>
</protein>
<keyword evidence="3" id="KW-1185">Reference proteome</keyword>
<organism evidence="2 3">
    <name type="scientific">Heracleum sosnowskyi</name>
    <dbReference type="NCBI Taxonomy" id="360622"/>
    <lineage>
        <taxon>Eukaryota</taxon>
        <taxon>Viridiplantae</taxon>
        <taxon>Streptophyta</taxon>
        <taxon>Embryophyta</taxon>
        <taxon>Tracheophyta</taxon>
        <taxon>Spermatophyta</taxon>
        <taxon>Magnoliopsida</taxon>
        <taxon>eudicotyledons</taxon>
        <taxon>Gunneridae</taxon>
        <taxon>Pentapetalae</taxon>
        <taxon>asterids</taxon>
        <taxon>campanulids</taxon>
        <taxon>Apiales</taxon>
        <taxon>Apiaceae</taxon>
        <taxon>Apioideae</taxon>
        <taxon>apioid superclade</taxon>
        <taxon>Tordylieae</taxon>
        <taxon>Tordyliinae</taxon>
        <taxon>Heracleum</taxon>
    </lineage>
</organism>
<proteinExistence type="predicted"/>
<dbReference type="AlphaFoldDB" id="A0AAD8GT77"/>
<evidence type="ECO:0000313" key="3">
    <source>
        <dbReference type="Proteomes" id="UP001237642"/>
    </source>
</evidence>
<dbReference type="PROSITE" id="PS50181">
    <property type="entry name" value="FBOX"/>
    <property type="match status" value="1"/>
</dbReference>
<feature type="domain" description="F-box" evidence="1">
    <location>
        <begin position="1"/>
        <end position="47"/>
    </location>
</feature>
<dbReference type="InterPro" id="IPR017451">
    <property type="entry name" value="F-box-assoc_interact_dom"/>
</dbReference>
<dbReference type="PANTHER" id="PTHR31672">
    <property type="entry name" value="BNACNNG10540D PROTEIN"/>
    <property type="match status" value="1"/>
</dbReference>